<accession>A0A8X6SUK3</accession>
<evidence type="ECO:0000313" key="3">
    <source>
        <dbReference type="Proteomes" id="UP000887159"/>
    </source>
</evidence>
<name>A0A8X6SUK3_TRICX</name>
<keyword evidence="3" id="KW-1185">Reference proteome</keyword>
<dbReference type="Proteomes" id="UP000887159">
    <property type="component" value="Unassembled WGS sequence"/>
</dbReference>
<dbReference type="AlphaFoldDB" id="A0A8X6SUK3"/>
<evidence type="ECO:0000313" key="2">
    <source>
        <dbReference type="EMBL" id="GFY19721.1"/>
    </source>
</evidence>
<evidence type="ECO:0000256" key="1">
    <source>
        <dbReference type="SAM" id="MobiDB-lite"/>
    </source>
</evidence>
<dbReference type="EMBL" id="BMAU01021353">
    <property type="protein sequence ID" value="GFY19721.1"/>
    <property type="molecule type" value="Genomic_DNA"/>
</dbReference>
<protein>
    <submittedName>
        <fullName evidence="2">Uncharacterized protein</fullName>
    </submittedName>
</protein>
<feature type="region of interest" description="Disordered" evidence="1">
    <location>
        <begin position="15"/>
        <end position="42"/>
    </location>
</feature>
<sequence>MSDCGREHHIACMRSKSSSFEPSKCGSRTRRRPTKSHTCSVGDISSEKAGQGRSCTCWDEQKSRAVFATCGHALSY</sequence>
<organism evidence="2 3">
    <name type="scientific">Trichonephila clavipes</name>
    <name type="common">Golden silk orbweaver</name>
    <name type="synonym">Nephila clavipes</name>
    <dbReference type="NCBI Taxonomy" id="2585209"/>
    <lineage>
        <taxon>Eukaryota</taxon>
        <taxon>Metazoa</taxon>
        <taxon>Ecdysozoa</taxon>
        <taxon>Arthropoda</taxon>
        <taxon>Chelicerata</taxon>
        <taxon>Arachnida</taxon>
        <taxon>Araneae</taxon>
        <taxon>Araneomorphae</taxon>
        <taxon>Entelegynae</taxon>
        <taxon>Araneoidea</taxon>
        <taxon>Nephilidae</taxon>
        <taxon>Trichonephila</taxon>
    </lineage>
</organism>
<reference evidence="2" key="1">
    <citation type="submission" date="2020-08" db="EMBL/GenBank/DDBJ databases">
        <title>Multicomponent nature underlies the extraordinary mechanical properties of spider dragline silk.</title>
        <authorList>
            <person name="Kono N."/>
            <person name="Nakamura H."/>
            <person name="Mori M."/>
            <person name="Yoshida Y."/>
            <person name="Ohtoshi R."/>
            <person name="Malay A.D."/>
            <person name="Moran D.A.P."/>
            <person name="Tomita M."/>
            <person name="Numata K."/>
            <person name="Arakawa K."/>
        </authorList>
    </citation>
    <scope>NUCLEOTIDE SEQUENCE</scope>
</reference>
<gene>
    <name evidence="2" type="primary">NCL1_26400</name>
    <name evidence="2" type="ORF">TNCV_4648931</name>
</gene>
<proteinExistence type="predicted"/>
<comment type="caution">
    <text evidence="2">The sequence shown here is derived from an EMBL/GenBank/DDBJ whole genome shotgun (WGS) entry which is preliminary data.</text>
</comment>